<name>A0ABQ6IDC2_9MICO</name>
<dbReference type="EMBL" id="BSUN01000001">
    <property type="protein sequence ID" value="GMA35858.1"/>
    <property type="molecule type" value="Genomic_DNA"/>
</dbReference>
<protein>
    <recommendedName>
        <fullName evidence="4">Winged helix DNA-binding domain-containing protein</fullName>
    </recommendedName>
</protein>
<reference evidence="3" key="1">
    <citation type="journal article" date="2019" name="Int. J. Syst. Evol. Microbiol.">
        <title>The Global Catalogue of Microorganisms (GCM) 10K type strain sequencing project: providing services to taxonomists for standard genome sequencing and annotation.</title>
        <authorList>
            <consortium name="The Broad Institute Genomics Platform"/>
            <consortium name="The Broad Institute Genome Sequencing Center for Infectious Disease"/>
            <person name="Wu L."/>
            <person name="Ma J."/>
        </authorList>
    </citation>
    <scope>NUCLEOTIDE SEQUENCE [LARGE SCALE GENOMIC DNA]</scope>
    <source>
        <strain evidence="3">NBRC 112299</strain>
    </source>
</reference>
<accession>A0ABQ6IDC2</accession>
<comment type="caution">
    <text evidence="2">The sequence shown here is derived from an EMBL/GenBank/DDBJ whole genome shotgun (WGS) entry which is preliminary data.</text>
</comment>
<sequence length="117" mass="12668">MDRMLSAVEVQSLRMRALRLDGTREASVHDIVTWCGAMQAQDLASGLWSLGMRLAAGTTGATQADVEAALERREALRTWPMRGTVHLVPPEDASLDASPHGREAPARCGPAPRVPWP</sequence>
<dbReference type="PANTHER" id="PTHR38479:SF2">
    <property type="entry name" value="WINGED HELIX DNA-BINDING DOMAIN-CONTAINING PROTEIN"/>
    <property type="match status" value="1"/>
</dbReference>
<feature type="region of interest" description="Disordered" evidence="1">
    <location>
        <begin position="81"/>
        <end position="117"/>
    </location>
</feature>
<organism evidence="2 3">
    <name type="scientific">Demequina litorisediminis</name>
    <dbReference type="NCBI Taxonomy" id="1849022"/>
    <lineage>
        <taxon>Bacteria</taxon>
        <taxon>Bacillati</taxon>
        <taxon>Actinomycetota</taxon>
        <taxon>Actinomycetes</taxon>
        <taxon>Micrococcales</taxon>
        <taxon>Demequinaceae</taxon>
        <taxon>Demequina</taxon>
    </lineage>
</organism>
<dbReference type="Proteomes" id="UP001157125">
    <property type="component" value="Unassembled WGS sequence"/>
</dbReference>
<dbReference type="InterPro" id="IPR009351">
    <property type="entry name" value="AlkZ-like"/>
</dbReference>
<keyword evidence="3" id="KW-1185">Reference proteome</keyword>
<dbReference type="Pfam" id="PF06224">
    <property type="entry name" value="AlkZ-like"/>
    <property type="match status" value="1"/>
</dbReference>
<evidence type="ECO:0008006" key="4">
    <source>
        <dbReference type="Google" id="ProtNLM"/>
    </source>
</evidence>
<proteinExistence type="predicted"/>
<dbReference type="PANTHER" id="PTHR38479">
    <property type="entry name" value="LMO0824 PROTEIN"/>
    <property type="match status" value="1"/>
</dbReference>
<evidence type="ECO:0000313" key="2">
    <source>
        <dbReference type="EMBL" id="GMA35858.1"/>
    </source>
</evidence>
<evidence type="ECO:0000313" key="3">
    <source>
        <dbReference type="Proteomes" id="UP001157125"/>
    </source>
</evidence>
<gene>
    <name evidence="2" type="ORF">GCM10025876_20620</name>
</gene>
<evidence type="ECO:0000256" key="1">
    <source>
        <dbReference type="SAM" id="MobiDB-lite"/>
    </source>
</evidence>